<dbReference type="EMBL" id="JAUSYY010000001">
    <property type="protein sequence ID" value="MDQ0895108.1"/>
    <property type="molecule type" value="Genomic_DNA"/>
</dbReference>
<organism evidence="2 3">
    <name type="scientific">Agromyces ramosus</name>
    <dbReference type="NCBI Taxonomy" id="33879"/>
    <lineage>
        <taxon>Bacteria</taxon>
        <taxon>Bacillati</taxon>
        <taxon>Actinomycetota</taxon>
        <taxon>Actinomycetes</taxon>
        <taxon>Micrococcales</taxon>
        <taxon>Microbacteriaceae</taxon>
        <taxon>Agromyces</taxon>
    </lineage>
</organism>
<proteinExistence type="predicted"/>
<feature type="transmembrane region" description="Helical" evidence="1">
    <location>
        <begin position="6"/>
        <end position="30"/>
    </location>
</feature>
<evidence type="ECO:0000256" key="1">
    <source>
        <dbReference type="SAM" id="Phobius"/>
    </source>
</evidence>
<evidence type="ECO:0000313" key="2">
    <source>
        <dbReference type="EMBL" id="MDQ0895108.1"/>
    </source>
</evidence>
<accession>A0ABU0RAK7</accession>
<name>A0ABU0RAK7_9MICO</name>
<keyword evidence="1" id="KW-0472">Membrane</keyword>
<keyword evidence="3" id="KW-1185">Reference proteome</keyword>
<evidence type="ECO:0000313" key="3">
    <source>
        <dbReference type="Proteomes" id="UP001239083"/>
    </source>
</evidence>
<gene>
    <name evidence="2" type="ORF">QFZ26_002663</name>
</gene>
<dbReference type="Proteomes" id="UP001239083">
    <property type="component" value="Unassembled WGS sequence"/>
</dbReference>
<evidence type="ECO:0008006" key="4">
    <source>
        <dbReference type="Google" id="ProtNLM"/>
    </source>
</evidence>
<keyword evidence="1" id="KW-0812">Transmembrane</keyword>
<reference evidence="2 3" key="1">
    <citation type="submission" date="2023-07" db="EMBL/GenBank/DDBJ databases">
        <title>Comparative genomics of wheat-associated soil bacteria to identify genetic determinants of phenazine resistance.</title>
        <authorList>
            <person name="Mouncey N."/>
        </authorList>
    </citation>
    <scope>NUCLEOTIDE SEQUENCE [LARGE SCALE GENOMIC DNA]</scope>
    <source>
        <strain evidence="2 3">V3I3</strain>
    </source>
</reference>
<comment type="caution">
    <text evidence="2">The sequence shown here is derived from an EMBL/GenBank/DDBJ whole genome shotgun (WGS) entry which is preliminary data.</text>
</comment>
<sequence>MTTEFVLWSLLGAFGVVGGILLLAALWSLVRSPRRY</sequence>
<protein>
    <recommendedName>
        <fullName evidence="4">Secreted protein with PEP-CTERM sorting signal</fullName>
    </recommendedName>
</protein>
<keyword evidence="1" id="KW-1133">Transmembrane helix</keyword>